<evidence type="ECO:0000313" key="3">
    <source>
        <dbReference type="Proteomes" id="UP000184241"/>
    </source>
</evidence>
<name>A0A1M5W5V9_9CLOT</name>
<accession>A0A1M5W5V9</accession>
<evidence type="ECO:0000313" key="2">
    <source>
        <dbReference type="EMBL" id="SHH82876.1"/>
    </source>
</evidence>
<feature type="transmembrane region" description="Helical" evidence="1">
    <location>
        <begin position="31"/>
        <end position="51"/>
    </location>
</feature>
<evidence type="ECO:0000256" key="1">
    <source>
        <dbReference type="SAM" id="Phobius"/>
    </source>
</evidence>
<protein>
    <submittedName>
        <fullName evidence="2">Uncharacterized protein</fullName>
    </submittedName>
</protein>
<keyword evidence="1" id="KW-0472">Membrane</keyword>
<keyword evidence="1" id="KW-1133">Transmembrane helix</keyword>
<reference evidence="2 3" key="1">
    <citation type="submission" date="2016-11" db="EMBL/GenBank/DDBJ databases">
        <authorList>
            <person name="Jaros S."/>
            <person name="Januszkiewicz K."/>
            <person name="Wedrychowicz H."/>
        </authorList>
    </citation>
    <scope>NUCLEOTIDE SEQUENCE [LARGE SCALE GENOMIC DNA]</scope>
    <source>
        <strain evidence="2 3">DSM 6191</strain>
    </source>
</reference>
<dbReference type="Proteomes" id="UP000184241">
    <property type="component" value="Unassembled WGS sequence"/>
</dbReference>
<keyword evidence="1" id="KW-0812">Transmembrane</keyword>
<feature type="transmembrane region" description="Helical" evidence="1">
    <location>
        <begin position="57"/>
        <end position="75"/>
    </location>
</feature>
<organism evidence="2 3">
    <name type="scientific">Clostridium intestinale DSM 6191</name>
    <dbReference type="NCBI Taxonomy" id="1121320"/>
    <lineage>
        <taxon>Bacteria</taxon>
        <taxon>Bacillati</taxon>
        <taxon>Bacillota</taxon>
        <taxon>Clostridia</taxon>
        <taxon>Eubacteriales</taxon>
        <taxon>Clostridiaceae</taxon>
        <taxon>Clostridium</taxon>
    </lineage>
</organism>
<feature type="transmembrane region" description="Helical" evidence="1">
    <location>
        <begin position="6"/>
        <end position="22"/>
    </location>
</feature>
<proteinExistence type="predicted"/>
<dbReference type="RefSeq" id="WP_073017229.1">
    <property type="nucleotide sequence ID" value="NZ_FQXU01000004.1"/>
</dbReference>
<sequence length="86" mass="10148">MIGQIIRVVSYIILIIINIRLFREKKKIHNVIFAIFFMLEGVRIVFLNQYLSENMQTGAEACQLTLLMVASFLFLRDRKLEDKVKE</sequence>
<dbReference type="AlphaFoldDB" id="A0A1M5W5V9"/>
<gene>
    <name evidence="2" type="ORF">SAMN02745941_00943</name>
</gene>
<dbReference type="EMBL" id="FQXU01000004">
    <property type="protein sequence ID" value="SHH82876.1"/>
    <property type="molecule type" value="Genomic_DNA"/>
</dbReference>